<dbReference type="STRING" id="416943.SAMN05445871_1406"/>
<protein>
    <submittedName>
        <fullName evidence="3">Uncharacterized protein</fullName>
    </submittedName>
</protein>
<feature type="transmembrane region" description="Helical" evidence="1">
    <location>
        <begin position="77"/>
        <end position="99"/>
    </location>
</feature>
<dbReference type="Proteomes" id="UP000199120">
    <property type="component" value="Unassembled WGS sequence"/>
</dbReference>
<sequence length="108" mass="11811">MNTWLALLAAPALVLAVQAANYALVHVACARQAAWPLAALSAFGVLFSAAIAWLAWRRWRSLIPPHADDPARRARAAMLACAATWVGALSLLIQLTMWFPQWLLSPCY</sequence>
<keyword evidence="2" id="KW-0732">Signal</keyword>
<accession>A0A1H7MVV1</accession>
<organism evidence="3 4">
    <name type="scientific">Paraburkholderia caballeronis</name>
    <dbReference type="NCBI Taxonomy" id="416943"/>
    <lineage>
        <taxon>Bacteria</taxon>
        <taxon>Pseudomonadati</taxon>
        <taxon>Pseudomonadota</taxon>
        <taxon>Betaproteobacteria</taxon>
        <taxon>Burkholderiales</taxon>
        <taxon>Burkholderiaceae</taxon>
        <taxon>Paraburkholderia</taxon>
    </lineage>
</organism>
<keyword evidence="1" id="KW-1133">Transmembrane helix</keyword>
<evidence type="ECO:0000256" key="1">
    <source>
        <dbReference type="SAM" id="Phobius"/>
    </source>
</evidence>
<evidence type="ECO:0000256" key="2">
    <source>
        <dbReference type="SAM" id="SignalP"/>
    </source>
</evidence>
<dbReference type="AlphaFoldDB" id="A0A1H7MVV1"/>
<evidence type="ECO:0000313" key="3">
    <source>
        <dbReference type="EMBL" id="SEL14815.1"/>
    </source>
</evidence>
<proteinExistence type="predicted"/>
<reference evidence="4" key="1">
    <citation type="submission" date="2016-10" db="EMBL/GenBank/DDBJ databases">
        <authorList>
            <person name="Varghese N."/>
            <person name="Submissions S."/>
        </authorList>
    </citation>
    <scope>NUCLEOTIDE SEQUENCE [LARGE SCALE GENOMIC DNA]</scope>
    <source>
        <strain evidence="4">LMG 26416</strain>
    </source>
</reference>
<keyword evidence="1" id="KW-0812">Transmembrane</keyword>
<feature type="chain" id="PRO_5030029099" evidence="2">
    <location>
        <begin position="20"/>
        <end position="108"/>
    </location>
</feature>
<dbReference type="EMBL" id="FOAJ01000005">
    <property type="protein sequence ID" value="SEL14815.1"/>
    <property type="molecule type" value="Genomic_DNA"/>
</dbReference>
<keyword evidence="1" id="KW-0472">Membrane</keyword>
<name>A0A1H7MVV1_9BURK</name>
<keyword evidence="4" id="KW-1185">Reference proteome</keyword>
<feature type="signal peptide" evidence="2">
    <location>
        <begin position="1"/>
        <end position="19"/>
    </location>
</feature>
<gene>
    <name evidence="3" type="ORF">SAMN05192542_105180</name>
</gene>
<feature type="transmembrane region" description="Helical" evidence="1">
    <location>
        <begin position="35"/>
        <end position="56"/>
    </location>
</feature>
<dbReference type="RefSeq" id="WP_090543446.1">
    <property type="nucleotide sequence ID" value="NZ_FNSR01000001.1"/>
</dbReference>
<evidence type="ECO:0000313" key="4">
    <source>
        <dbReference type="Proteomes" id="UP000199120"/>
    </source>
</evidence>